<evidence type="ECO:0000313" key="3">
    <source>
        <dbReference type="Proteomes" id="UP000800092"/>
    </source>
</evidence>
<accession>A0A6A6HBF9</accession>
<name>A0A6A6HBF9_VIRVR</name>
<gene>
    <name evidence="2" type="ORF">EV356DRAFT_129585</name>
</gene>
<protein>
    <submittedName>
        <fullName evidence="2">Uncharacterized protein</fullName>
    </submittedName>
</protein>
<feature type="compositionally biased region" description="Basic and acidic residues" evidence="1">
    <location>
        <begin position="185"/>
        <end position="201"/>
    </location>
</feature>
<keyword evidence="3" id="KW-1185">Reference proteome</keyword>
<proteinExistence type="predicted"/>
<feature type="region of interest" description="Disordered" evidence="1">
    <location>
        <begin position="170"/>
        <end position="201"/>
    </location>
</feature>
<reference evidence="2" key="1">
    <citation type="journal article" date="2020" name="Stud. Mycol.">
        <title>101 Dothideomycetes genomes: a test case for predicting lifestyles and emergence of pathogens.</title>
        <authorList>
            <person name="Haridas S."/>
            <person name="Albert R."/>
            <person name="Binder M."/>
            <person name="Bloem J."/>
            <person name="Labutti K."/>
            <person name="Salamov A."/>
            <person name="Andreopoulos B."/>
            <person name="Baker S."/>
            <person name="Barry K."/>
            <person name="Bills G."/>
            <person name="Bluhm B."/>
            <person name="Cannon C."/>
            <person name="Castanera R."/>
            <person name="Culley D."/>
            <person name="Daum C."/>
            <person name="Ezra D."/>
            <person name="Gonzalez J."/>
            <person name="Henrissat B."/>
            <person name="Kuo A."/>
            <person name="Liang C."/>
            <person name="Lipzen A."/>
            <person name="Lutzoni F."/>
            <person name="Magnuson J."/>
            <person name="Mondo S."/>
            <person name="Nolan M."/>
            <person name="Ohm R."/>
            <person name="Pangilinan J."/>
            <person name="Park H.-J."/>
            <person name="Ramirez L."/>
            <person name="Alfaro M."/>
            <person name="Sun H."/>
            <person name="Tritt A."/>
            <person name="Yoshinaga Y."/>
            <person name="Zwiers L.-H."/>
            <person name="Turgeon B."/>
            <person name="Goodwin S."/>
            <person name="Spatafora J."/>
            <person name="Crous P."/>
            <person name="Grigoriev I."/>
        </authorList>
    </citation>
    <scope>NUCLEOTIDE SEQUENCE</scope>
    <source>
        <strain evidence="2">Tuck. ex Michener</strain>
    </source>
</reference>
<dbReference type="EMBL" id="ML991793">
    <property type="protein sequence ID" value="KAF2235181.1"/>
    <property type="molecule type" value="Genomic_DNA"/>
</dbReference>
<sequence>MAQFIFQLENFNGAQSPQTPIPGFGHESVESIETSEVGQSLLIAKTQRETAEQKKKELQAKSTDGRRGKPISEEDTTLLIQIALATTDLYVPNGITYFWEVVAARLADARGGAKYSDESCKRKVETVVESRRMDMEKASSWRGRRQDYVQAVDAWIRFVDAYNEGQRMAKSAKTSAHQGALRFTTARERKNPKEATENDTG</sequence>
<dbReference type="AlphaFoldDB" id="A0A6A6HBF9"/>
<organism evidence="2 3">
    <name type="scientific">Viridothelium virens</name>
    <name type="common">Speckled blister lichen</name>
    <name type="synonym">Trypethelium virens</name>
    <dbReference type="NCBI Taxonomy" id="1048519"/>
    <lineage>
        <taxon>Eukaryota</taxon>
        <taxon>Fungi</taxon>
        <taxon>Dikarya</taxon>
        <taxon>Ascomycota</taxon>
        <taxon>Pezizomycotina</taxon>
        <taxon>Dothideomycetes</taxon>
        <taxon>Dothideomycetes incertae sedis</taxon>
        <taxon>Trypetheliales</taxon>
        <taxon>Trypetheliaceae</taxon>
        <taxon>Viridothelium</taxon>
    </lineage>
</organism>
<dbReference type="Proteomes" id="UP000800092">
    <property type="component" value="Unassembled WGS sequence"/>
</dbReference>
<evidence type="ECO:0000256" key="1">
    <source>
        <dbReference type="SAM" id="MobiDB-lite"/>
    </source>
</evidence>
<evidence type="ECO:0000313" key="2">
    <source>
        <dbReference type="EMBL" id="KAF2235181.1"/>
    </source>
</evidence>